<evidence type="ECO:0000313" key="2">
    <source>
        <dbReference type="EMBL" id="RLP82370.1"/>
    </source>
</evidence>
<dbReference type="InterPro" id="IPR016181">
    <property type="entry name" value="Acyl_CoA_acyltransferase"/>
</dbReference>
<dbReference type="InterPro" id="IPR000182">
    <property type="entry name" value="GNAT_dom"/>
</dbReference>
<sequence length="187" mass="20404">MDLPLPPSAPTIPIREDLRLRPWRVGDEDVITAECQDPEIQRWTTIPTPYTRENAEFFLETTASDWASGAGGSLALVDPREDVPFGSFGFVSIRADHRAAEIGYWLAAGKRGHGYAAAAVIALSEYALGLVGLDEVYLRIDPLNLASAAVARRAGFERTDTAVADARTPELLDTYTRFAVRAGRSAR</sequence>
<dbReference type="RefSeq" id="WP_121688899.1">
    <property type="nucleotide sequence ID" value="NZ_RCUY01000009.1"/>
</dbReference>
<accession>A0A3L7AS19</accession>
<reference evidence="2 3" key="1">
    <citation type="submission" date="2018-10" db="EMBL/GenBank/DDBJ databases">
        <authorList>
            <person name="Li J."/>
        </authorList>
    </citation>
    <scope>NUCLEOTIDE SEQUENCE [LARGE SCALE GENOMIC DNA]</scope>
    <source>
        <strain evidence="2 3">JCM 11654</strain>
    </source>
</reference>
<evidence type="ECO:0000259" key="1">
    <source>
        <dbReference type="PROSITE" id="PS51186"/>
    </source>
</evidence>
<dbReference type="OrthoDB" id="9795188at2"/>
<keyword evidence="2" id="KW-0808">Transferase</keyword>
<dbReference type="GO" id="GO:0005737">
    <property type="term" value="C:cytoplasm"/>
    <property type="evidence" value="ECO:0007669"/>
    <property type="project" value="TreeGrafter"/>
</dbReference>
<organism evidence="2 3">
    <name type="scientific">Mycetocola lacteus</name>
    <dbReference type="NCBI Taxonomy" id="76637"/>
    <lineage>
        <taxon>Bacteria</taxon>
        <taxon>Bacillati</taxon>
        <taxon>Actinomycetota</taxon>
        <taxon>Actinomycetes</taxon>
        <taxon>Micrococcales</taxon>
        <taxon>Microbacteriaceae</taxon>
        <taxon>Mycetocola</taxon>
    </lineage>
</organism>
<dbReference type="GO" id="GO:1990189">
    <property type="term" value="F:protein N-terminal-serine acetyltransferase activity"/>
    <property type="evidence" value="ECO:0007669"/>
    <property type="project" value="TreeGrafter"/>
</dbReference>
<dbReference type="SUPFAM" id="SSF55729">
    <property type="entry name" value="Acyl-CoA N-acyltransferases (Nat)"/>
    <property type="match status" value="1"/>
</dbReference>
<name>A0A3L7AS19_9MICO</name>
<dbReference type="InterPro" id="IPR051908">
    <property type="entry name" value="Ribosomal_N-acetyltransferase"/>
</dbReference>
<keyword evidence="3" id="KW-1185">Reference proteome</keyword>
<comment type="caution">
    <text evidence="2">The sequence shown here is derived from an EMBL/GenBank/DDBJ whole genome shotgun (WGS) entry which is preliminary data.</text>
</comment>
<dbReference type="PANTHER" id="PTHR43441:SF10">
    <property type="entry name" value="ACETYLTRANSFERASE"/>
    <property type="match status" value="1"/>
</dbReference>
<gene>
    <name evidence="2" type="ORF">D9V34_11345</name>
</gene>
<proteinExistence type="predicted"/>
<protein>
    <submittedName>
        <fullName evidence="2">N-acetyltransferase</fullName>
    </submittedName>
</protein>
<dbReference type="Proteomes" id="UP000269438">
    <property type="component" value="Unassembled WGS sequence"/>
</dbReference>
<dbReference type="AlphaFoldDB" id="A0A3L7AS19"/>
<dbReference type="Pfam" id="PF13302">
    <property type="entry name" value="Acetyltransf_3"/>
    <property type="match status" value="1"/>
</dbReference>
<dbReference type="Gene3D" id="3.40.630.30">
    <property type="match status" value="1"/>
</dbReference>
<evidence type="ECO:0000313" key="3">
    <source>
        <dbReference type="Proteomes" id="UP000269438"/>
    </source>
</evidence>
<dbReference type="PANTHER" id="PTHR43441">
    <property type="entry name" value="RIBOSOMAL-PROTEIN-SERINE ACETYLTRANSFERASE"/>
    <property type="match status" value="1"/>
</dbReference>
<dbReference type="EMBL" id="RCUY01000009">
    <property type="protein sequence ID" value="RLP82370.1"/>
    <property type="molecule type" value="Genomic_DNA"/>
</dbReference>
<dbReference type="GO" id="GO:0008999">
    <property type="term" value="F:protein-N-terminal-alanine acetyltransferase activity"/>
    <property type="evidence" value="ECO:0007669"/>
    <property type="project" value="TreeGrafter"/>
</dbReference>
<dbReference type="PROSITE" id="PS51186">
    <property type="entry name" value="GNAT"/>
    <property type="match status" value="1"/>
</dbReference>
<feature type="domain" description="N-acetyltransferase" evidence="1">
    <location>
        <begin position="30"/>
        <end position="181"/>
    </location>
</feature>